<dbReference type="CDD" id="cd06257">
    <property type="entry name" value="DnaJ"/>
    <property type="match status" value="1"/>
</dbReference>
<dbReference type="PANTHER" id="PTHR45168:SF3">
    <property type="entry name" value="DNAJ HEAT SHOCK PROTEIN FAMILY (HSP40) MEMBER B2"/>
    <property type="match status" value="1"/>
</dbReference>
<proteinExistence type="predicted"/>
<reference evidence="4 5" key="1">
    <citation type="submission" date="2013-11" db="EMBL/GenBank/DDBJ databases">
        <title>The Damaraland mole rat (Fukomys damarensis) genome and evolution of African mole rats.</title>
        <authorList>
            <person name="Gladyshev V.N."/>
            <person name="Fang X."/>
        </authorList>
    </citation>
    <scope>NUCLEOTIDE SEQUENCE [LARGE SCALE GENOMIC DNA]</scope>
    <source>
        <tissue evidence="4">Liver</tissue>
    </source>
</reference>
<evidence type="ECO:0000256" key="2">
    <source>
        <dbReference type="SAM" id="MobiDB-lite"/>
    </source>
</evidence>
<evidence type="ECO:0000256" key="1">
    <source>
        <dbReference type="ARBA" id="ARBA00023186"/>
    </source>
</evidence>
<dbReference type="Pfam" id="PF00226">
    <property type="entry name" value="DnaJ"/>
    <property type="match status" value="1"/>
</dbReference>
<keyword evidence="1" id="KW-0143">Chaperone</keyword>
<keyword evidence="5" id="KW-1185">Reference proteome</keyword>
<dbReference type="EMBL" id="KN122298">
    <property type="protein sequence ID" value="KFO31262.1"/>
    <property type="molecule type" value="Genomic_DNA"/>
</dbReference>
<gene>
    <name evidence="4" type="ORF">H920_07316</name>
</gene>
<protein>
    <submittedName>
        <fullName evidence="4">DnaJ like protein subfamily B member 1</fullName>
    </submittedName>
</protein>
<dbReference type="PANTHER" id="PTHR45168">
    <property type="entry name" value="DNAJ HOMOLOG SUBFAMILY B MEMBER 2"/>
    <property type="match status" value="1"/>
</dbReference>
<sequence>MTTGDGMGKDYYQTLGLVHGMADEEIKHRYCCQVLHYHPKNKELGAEEKLKEIAEASNMLSNQHKHKILDHCCKELLKGSDPSGSGSTDTKRTSFSYTFPT</sequence>
<dbReference type="Proteomes" id="UP000028990">
    <property type="component" value="Unassembled WGS sequence"/>
</dbReference>
<dbReference type="SMART" id="SM00271">
    <property type="entry name" value="DnaJ"/>
    <property type="match status" value="1"/>
</dbReference>
<name>A0A091DJM3_FUKDA</name>
<evidence type="ECO:0000259" key="3">
    <source>
        <dbReference type="PROSITE" id="PS50076"/>
    </source>
</evidence>
<feature type="region of interest" description="Disordered" evidence="2">
    <location>
        <begin position="79"/>
        <end position="101"/>
    </location>
</feature>
<evidence type="ECO:0000313" key="4">
    <source>
        <dbReference type="EMBL" id="KFO31262.1"/>
    </source>
</evidence>
<dbReference type="SUPFAM" id="SSF46565">
    <property type="entry name" value="Chaperone J-domain"/>
    <property type="match status" value="1"/>
</dbReference>
<dbReference type="InterPro" id="IPR001623">
    <property type="entry name" value="DnaJ_domain"/>
</dbReference>
<dbReference type="GO" id="GO:0051082">
    <property type="term" value="F:unfolded protein binding"/>
    <property type="evidence" value="ECO:0007669"/>
    <property type="project" value="InterPro"/>
</dbReference>
<feature type="compositionally biased region" description="Low complexity" evidence="2">
    <location>
        <begin position="79"/>
        <end position="88"/>
    </location>
</feature>
<dbReference type="Gene3D" id="1.10.287.110">
    <property type="entry name" value="DnaJ domain"/>
    <property type="match status" value="1"/>
</dbReference>
<feature type="domain" description="J" evidence="3">
    <location>
        <begin position="10"/>
        <end position="73"/>
    </location>
</feature>
<dbReference type="PROSITE" id="PS50076">
    <property type="entry name" value="DNAJ_2"/>
    <property type="match status" value="1"/>
</dbReference>
<dbReference type="AlphaFoldDB" id="A0A091DJM3"/>
<dbReference type="InterPro" id="IPR036869">
    <property type="entry name" value="J_dom_sf"/>
</dbReference>
<organism evidence="4 5">
    <name type="scientific">Fukomys damarensis</name>
    <name type="common">Damaraland mole rat</name>
    <name type="synonym">Cryptomys damarensis</name>
    <dbReference type="NCBI Taxonomy" id="885580"/>
    <lineage>
        <taxon>Eukaryota</taxon>
        <taxon>Metazoa</taxon>
        <taxon>Chordata</taxon>
        <taxon>Craniata</taxon>
        <taxon>Vertebrata</taxon>
        <taxon>Euteleostomi</taxon>
        <taxon>Mammalia</taxon>
        <taxon>Eutheria</taxon>
        <taxon>Euarchontoglires</taxon>
        <taxon>Glires</taxon>
        <taxon>Rodentia</taxon>
        <taxon>Hystricomorpha</taxon>
        <taxon>Bathyergidae</taxon>
        <taxon>Fukomys</taxon>
    </lineage>
</organism>
<dbReference type="PRINTS" id="PR00625">
    <property type="entry name" value="JDOMAIN"/>
</dbReference>
<evidence type="ECO:0000313" key="5">
    <source>
        <dbReference type="Proteomes" id="UP000028990"/>
    </source>
</evidence>
<accession>A0A091DJM3</accession>
<dbReference type="InterPro" id="IPR043183">
    <property type="entry name" value="DNJB2/6-like"/>
</dbReference>
<dbReference type="GO" id="GO:0030544">
    <property type="term" value="F:Hsp70 protein binding"/>
    <property type="evidence" value="ECO:0007669"/>
    <property type="project" value="InterPro"/>
</dbReference>